<dbReference type="CDD" id="cd08368">
    <property type="entry name" value="LIM"/>
    <property type="match status" value="1"/>
</dbReference>
<feature type="region of interest" description="Disordered" evidence="5">
    <location>
        <begin position="679"/>
        <end position="736"/>
    </location>
</feature>
<dbReference type="GO" id="GO:0001725">
    <property type="term" value="C:stress fiber"/>
    <property type="evidence" value="ECO:0007669"/>
    <property type="project" value="TreeGrafter"/>
</dbReference>
<dbReference type="PROSITE" id="PS50023">
    <property type="entry name" value="LIM_DOMAIN_2"/>
    <property type="match status" value="3"/>
</dbReference>
<dbReference type="RefSeq" id="XP_018129378.1">
    <property type="nucleotide sequence ID" value="XM_018275341.2"/>
</dbReference>
<feature type="domain" description="LIM zinc-binding" evidence="6">
    <location>
        <begin position="744"/>
        <end position="806"/>
    </location>
</feature>
<feature type="compositionally biased region" description="Basic and acidic residues" evidence="5">
    <location>
        <begin position="266"/>
        <end position="277"/>
    </location>
</feature>
<dbReference type="PANTHER" id="PTHR24214">
    <property type="entry name" value="PDZ AND LIM DOMAIN PROTEIN ZASP"/>
    <property type="match status" value="1"/>
</dbReference>
<evidence type="ECO:0000259" key="6">
    <source>
        <dbReference type="PROSITE" id="PS50023"/>
    </source>
</evidence>
<feature type="compositionally biased region" description="Polar residues" evidence="5">
    <location>
        <begin position="679"/>
        <end position="701"/>
    </location>
</feature>
<keyword evidence="1 4" id="KW-0479">Metal-binding</keyword>
<dbReference type="Proteomes" id="UP000091956">
    <property type="component" value="Unassembled WGS sequence"/>
</dbReference>
<dbReference type="GO" id="GO:0030695">
    <property type="term" value="F:GTPase regulator activity"/>
    <property type="evidence" value="ECO:0007669"/>
    <property type="project" value="UniProtKB-ARBA"/>
</dbReference>
<organism evidence="7 8">
    <name type="scientific">Pseudogymnoascus verrucosus</name>
    <dbReference type="NCBI Taxonomy" id="342668"/>
    <lineage>
        <taxon>Eukaryota</taxon>
        <taxon>Fungi</taxon>
        <taxon>Dikarya</taxon>
        <taxon>Ascomycota</taxon>
        <taxon>Pezizomycotina</taxon>
        <taxon>Leotiomycetes</taxon>
        <taxon>Thelebolales</taxon>
        <taxon>Thelebolaceae</taxon>
        <taxon>Pseudogymnoascus</taxon>
    </lineage>
</organism>
<proteinExistence type="predicted"/>
<dbReference type="GO" id="GO:0030036">
    <property type="term" value="P:actin cytoskeleton organization"/>
    <property type="evidence" value="ECO:0007669"/>
    <property type="project" value="TreeGrafter"/>
</dbReference>
<evidence type="ECO:0000256" key="1">
    <source>
        <dbReference type="ARBA" id="ARBA00022723"/>
    </source>
</evidence>
<dbReference type="InterPro" id="IPR050604">
    <property type="entry name" value="PDZ-LIM_domain"/>
</dbReference>
<evidence type="ECO:0000256" key="4">
    <source>
        <dbReference type="PROSITE-ProRule" id="PRU00125"/>
    </source>
</evidence>
<protein>
    <recommendedName>
        <fullName evidence="6">LIM zinc-binding domain-containing protein</fullName>
    </recommendedName>
</protein>
<keyword evidence="3 4" id="KW-0440">LIM domain</keyword>
<feature type="region of interest" description="Disordered" evidence="5">
    <location>
        <begin position="1"/>
        <end position="116"/>
    </location>
</feature>
<dbReference type="EMBL" id="KV460234">
    <property type="protein sequence ID" value="OBT95645.1"/>
    <property type="molecule type" value="Genomic_DNA"/>
</dbReference>
<dbReference type="SMART" id="SM00132">
    <property type="entry name" value="LIM"/>
    <property type="match status" value="3"/>
</dbReference>
<dbReference type="SUPFAM" id="SSF57716">
    <property type="entry name" value="Glucocorticoid receptor-like (DNA-binding domain)"/>
    <property type="match status" value="2"/>
</dbReference>
<feature type="domain" description="LIM zinc-binding" evidence="6">
    <location>
        <begin position="842"/>
        <end position="902"/>
    </location>
</feature>
<dbReference type="PANTHER" id="PTHR24214:SF38">
    <property type="entry name" value="PDZ AND LIM DOMAIN PROTEIN ZASP-RELATED"/>
    <property type="match status" value="1"/>
</dbReference>
<feature type="domain" description="LIM zinc-binding" evidence="6">
    <location>
        <begin position="905"/>
        <end position="965"/>
    </location>
</feature>
<sequence length="965" mass="103058">MFTRGRSKDRTSRKVTPPSASYMSNDQFANYLAELRDNRIARPGGARPGPAPSNNRMSLDQTNFKTYSPAPAAPSPVNEAPAPGRAESIISHRRARSSMSTSSRTGRALVQPPAPAGPPLSANVVVPSATYMVRGQRWMEREEMTSLRDALEDMDTNEELEAEIKLHAAAQQEASDLVWKHQNPQPTPEPDAPYRYRDHMRKNSYQHARAQSVGPYTGPDAVPVLGFPTRSFSNSSNVSTQRDRVSSGSSTGSDAHPAQRPGQRVSFDEPRGRDPVSRKGAKSYGSLAHTIGHAPSRRRSSGKRNISGEFRSSFTTDQIWEEPGASDDEAAKAAAMKGSADAPAPLRVKPRNPLNRVQFEADPAAPRAASTPPLELKPRERFEIYKNPPSQSRNAGYTANPAPATAPADTTPADALQPPAASSPTKDGREIRSDDIRTATTKSLRDRSPLLPTPSAVSDAPGRPIVSFDQTWTPPSAAAKIKTEADVTPAADYRRPRVESKFEATRPVRKIGGPREAAGRAYGGDKEVVGTVGRGRGGVEAFVEVKGGRVEEERGEVRGGNKGGVRGGVRGAREPLVSTQSSPDVMVRAAPSASVPAPPTISVEEAPTISISSAPSISVSEPPSISVSSSPAISVSAPPAIAVSAPPPPSISVSAPPAISISEPPAISVSRPPAISVNSAPTISVSTPQVPSIVEPSTSSRPAARALPDPKVLARNKDPFARPNRISTSHWSPAPAPAGARATATCHYCRHPIAGRVIALAGHAERWHPGCFSCHCCRTQLADFEIKPEPEAERAARLDRIARRQGGEVVEGDDEGGARAQDDGDERLRFYCHLDWHELFAPRCRHCKTPIVGSHVVAMGAHFHTEHFFCAECGDPFPPGSAHVELEGYAWCTECVAVRTERRAPKCGLCKKPVVGRVVGALGREFHEDCFRCGECGGGFGDGEIFLRGDVGVACRGCMERGLKA</sequence>
<dbReference type="GeneID" id="28839269"/>
<feature type="compositionally biased region" description="Low complexity" evidence="5">
    <location>
        <begin position="332"/>
        <end position="345"/>
    </location>
</feature>
<feature type="region of interest" description="Disordered" evidence="5">
    <location>
        <begin position="173"/>
        <end position="196"/>
    </location>
</feature>
<dbReference type="GO" id="GO:0051371">
    <property type="term" value="F:muscle alpha-actinin binding"/>
    <property type="evidence" value="ECO:0007669"/>
    <property type="project" value="TreeGrafter"/>
</dbReference>
<accession>A0A1B8GIL5</accession>
<dbReference type="Pfam" id="PF00412">
    <property type="entry name" value="LIM"/>
    <property type="match status" value="3"/>
</dbReference>
<feature type="region of interest" description="Disordered" evidence="5">
    <location>
        <begin position="498"/>
        <end position="522"/>
    </location>
</feature>
<feature type="compositionally biased region" description="Polar residues" evidence="5">
    <location>
        <begin position="18"/>
        <end position="28"/>
    </location>
</feature>
<feature type="compositionally biased region" description="Polar residues" evidence="5">
    <location>
        <begin position="53"/>
        <end position="66"/>
    </location>
</feature>
<dbReference type="GO" id="GO:0046872">
    <property type="term" value="F:metal ion binding"/>
    <property type="evidence" value="ECO:0007669"/>
    <property type="project" value="UniProtKB-KW"/>
</dbReference>
<gene>
    <name evidence="7" type="ORF">VE01_05883</name>
</gene>
<evidence type="ECO:0000256" key="5">
    <source>
        <dbReference type="SAM" id="MobiDB-lite"/>
    </source>
</evidence>
<feature type="compositionally biased region" description="Basic and acidic residues" evidence="5">
    <location>
        <begin position="426"/>
        <end position="448"/>
    </location>
</feature>
<keyword evidence="8" id="KW-1185">Reference proteome</keyword>
<dbReference type="PROSITE" id="PS00478">
    <property type="entry name" value="LIM_DOMAIN_1"/>
    <property type="match status" value="2"/>
</dbReference>
<evidence type="ECO:0000256" key="3">
    <source>
        <dbReference type="ARBA" id="ARBA00023038"/>
    </source>
</evidence>
<feature type="compositionally biased region" description="Polar residues" evidence="5">
    <location>
        <begin position="230"/>
        <end position="253"/>
    </location>
</feature>
<reference evidence="8" key="2">
    <citation type="journal article" date="2018" name="Nat. Commun.">
        <title>Extreme sensitivity to ultraviolet light in the fungal pathogen causing white-nose syndrome of bats.</title>
        <authorList>
            <person name="Palmer J.M."/>
            <person name="Drees K.P."/>
            <person name="Foster J.T."/>
            <person name="Lindner D.L."/>
        </authorList>
    </citation>
    <scope>NUCLEOTIDE SEQUENCE [LARGE SCALE GENOMIC DNA]</scope>
    <source>
        <strain evidence="8">UAMH 10579</strain>
    </source>
</reference>
<keyword evidence="2 4" id="KW-0862">Zinc</keyword>
<reference evidence="7 8" key="1">
    <citation type="submission" date="2016-03" db="EMBL/GenBank/DDBJ databases">
        <title>Comparative genomics of Pseudogymnoascus destructans, the fungus causing white-nose syndrome of bats.</title>
        <authorList>
            <person name="Palmer J.M."/>
            <person name="Drees K.P."/>
            <person name="Foster J.T."/>
            <person name="Lindner D.L."/>
        </authorList>
    </citation>
    <scope>NUCLEOTIDE SEQUENCE [LARGE SCALE GENOMIC DNA]</scope>
    <source>
        <strain evidence="7 8">UAMH 10579</strain>
    </source>
</reference>
<evidence type="ECO:0000313" key="7">
    <source>
        <dbReference type="EMBL" id="OBT95645.1"/>
    </source>
</evidence>
<feature type="compositionally biased region" description="Polar residues" evidence="5">
    <location>
        <begin position="388"/>
        <end position="397"/>
    </location>
</feature>
<dbReference type="GO" id="GO:0031941">
    <property type="term" value="C:filamentous actin"/>
    <property type="evidence" value="ECO:0007669"/>
    <property type="project" value="TreeGrafter"/>
</dbReference>
<evidence type="ECO:0000256" key="2">
    <source>
        <dbReference type="ARBA" id="ARBA00022833"/>
    </source>
</evidence>
<dbReference type="InterPro" id="IPR001781">
    <property type="entry name" value="Znf_LIM"/>
</dbReference>
<feature type="compositionally biased region" description="Low complexity" evidence="5">
    <location>
        <begin position="398"/>
        <end position="420"/>
    </location>
</feature>
<dbReference type="GO" id="GO:0003779">
    <property type="term" value="F:actin binding"/>
    <property type="evidence" value="ECO:0007669"/>
    <property type="project" value="TreeGrafter"/>
</dbReference>
<evidence type="ECO:0000313" key="8">
    <source>
        <dbReference type="Proteomes" id="UP000091956"/>
    </source>
</evidence>
<feature type="region of interest" description="Disordered" evidence="5">
    <location>
        <begin position="227"/>
        <end position="471"/>
    </location>
</feature>
<dbReference type="OrthoDB" id="15567at2759"/>
<dbReference type="Gene3D" id="2.10.110.10">
    <property type="entry name" value="Cysteine Rich Protein"/>
    <property type="match status" value="3"/>
</dbReference>
<dbReference type="AlphaFoldDB" id="A0A1B8GIL5"/>
<feature type="compositionally biased region" description="Low complexity" evidence="5">
    <location>
        <begin position="97"/>
        <end position="108"/>
    </location>
</feature>
<feature type="compositionally biased region" description="Basic and acidic residues" evidence="5">
    <location>
        <begin position="1"/>
        <end position="12"/>
    </location>
</feature>
<name>A0A1B8GIL5_9PEZI</name>
<dbReference type="STRING" id="342668.A0A1B8GIL5"/>